<organism evidence="2 3">
    <name type="scientific">Suillus fuscotomentosus</name>
    <dbReference type="NCBI Taxonomy" id="1912939"/>
    <lineage>
        <taxon>Eukaryota</taxon>
        <taxon>Fungi</taxon>
        <taxon>Dikarya</taxon>
        <taxon>Basidiomycota</taxon>
        <taxon>Agaricomycotina</taxon>
        <taxon>Agaricomycetes</taxon>
        <taxon>Agaricomycetidae</taxon>
        <taxon>Boletales</taxon>
        <taxon>Suillineae</taxon>
        <taxon>Suillaceae</taxon>
        <taxon>Suillus</taxon>
    </lineage>
</organism>
<protein>
    <submittedName>
        <fullName evidence="2">Uncharacterized protein</fullName>
    </submittedName>
</protein>
<evidence type="ECO:0000313" key="3">
    <source>
        <dbReference type="Proteomes" id="UP001195769"/>
    </source>
</evidence>
<dbReference type="RefSeq" id="XP_041220327.1">
    <property type="nucleotide sequence ID" value="XM_041368014.1"/>
</dbReference>
<name>A0AAD4DWD6_9AGAM</name>
<sequence length="140" mass="15829">MLRICQTSGSSPLENIVQLISAAVIIFEHSFYICNKRRYLQDKQKSDPSFYVALEQYMPSPQAAAIREGVSVVVHTFQGRLSTWKVKPLFGRFQIGKQSIRDSPKTELVKTIVNIALEHRLPRPQYQAVEHNTDGVPTGS</sequence>
<keyword evidence="3" id="KW-1185">Reference proteome</keyword>
<dbReference type="EMBL" id="JABBWK010000075">
    <property type="protein sequence ID" value="KAG1894751.1"/>
    <property type="molecule type" value="Genomic_DNA"/>
</dbReference>
<dbReference type="AlphaFoldDB" id="A0AAD4DWD6"/>
<keyword evidence="1" id="KW-0472">Membrane</keyword>
<gene>
    <name evidence="2" type="ORF">F5891DRAFT_1194907</name>
</gene>
<dbReference type="GeneID" id="64662312"/>
<evidence type="ECO:0000256" key="1">
    <source>
        <dbReference type="SAM" id="Phobius"/>
    </source>
</evidence>
<dbReference type="Proteomes" id="UP001195769">
    <property type="component" value="Unassembled WGS sequence"/>
</dbReference>
<comment type="caution">
    <text evidence="2">The sequence shown here is derived from an EMBL/GenBank/DDBJ whole genome shotgun (WGS) entry which is preliminary data.</text>
</comment>
<keyword evidence="1" id="KW-1133">Transmembrane helix</keyword>
<reference evidence="2" key="1">
    <citation type="journal article" date="2020" name="New Phytol.">
        <title>Comparative genomics reveals dynamic genome evolution in host specialist ectomycorrhizal fungi.</title>
        <authorList>
            <person name="Lofgren L.A."/>
            <person name="Nguyen N.H."/>
            <person name="Vilgalys R."/>
            <person name="Ruytinx J."/>
            <person name="Liao H.L."/>
            <person name="Branco S."/>
            <person name="Kuo A."/>
            <person name="LaButti K."/>
            <person name="Lipzen A."/>
            <person name="Andreopoulos W."/>
            <person name="Pangilinan J."/>
            <person name="Riley R."/>
            <person name="Hundley H."/>
            <person name="Na H."/>
            <person name="Barry K."/>
            <person name="Grigoriev I.V."/>
            <person name="Stajich J.E."/>
            <person name="Kennedy P.G."/>
        </authorList>
    </citation>
    <scope>NUCLEOTIDE SEQUENCE</scope>
    <source>
        <strain evidence="2">FC203</strain>
    </source>
</reference>
<accession>A0AAD4DWD6</accession>
<proteinExistence type="predicted"/>
<feature type="transmembrane region" description="Helical" evidence="1">
    <location>
        <begin position="16"/>
        <end position="35"/>
    </location>
</feature>
<keyword evidence="1" id="KW-0812">Transmembrane</keyword>
<evidence type="ECO:0000313" key="2">
    <source>
        <dbReference type="EMBL" id="KAG1894751.1"/>
    </source>
</evidence>